<evidence type="ECO:0000313" key="11">
    <source>
        <dbReference type="Proteomes" id="UP000824238"/>
    </source>
</evidence>
<evidence type="ECO:0000313" key="10">
    <source>
        <dbReference type="EMBL" id="HIR54974.1"/>
    </source>
</evidence>
<dbReference type="SUPFAM" id="SSF82829">
    <property type="entry name" value="MesJ substrate recognition domain-like"/>
    <property type="match status" value="1"/>
</dbReference>
<dbReference type="InterPro" id="IPR012795">
    <property type="entry name" value="tRNA_Ile_lys_synt_N"/>
</dbReference>
<proteinExistence type="inferred from homology"/>
<comment type="function">
    <text evidence="8">Ligates lysine onto the cytidine present at position 34 of the AUA codon-specific tRNA(Ile) that contains the anticodon CAU, in an ATP-dependent manner. Cytidine is converted to lysidine, thus changing the amino acid specificity of the tRNA from methionine to isoleucine.</text>
</comment>
<dbReference type="PANTHER" id="PTHR43033:SF1">
    <property type="entry name" value="TRNA(ILE)-LYSIDINE SYNTHASE-RELATED"/>
    <property type="match status" value="1"/>
</dbReference>
<gene>
    <name evidence="8 10" type="primary">tilS</name>
    <name evidence="10" type="ORF">IAD36_05170</name>
</gene>
<dbReference type="AlphaFoldDB" id="A0A9D1DL89"/>
<keyword evidence="5 8" id="KW-0547">Nucleotide-binding</keyword>
<dbReference type="GO" id="GO:0005737">
    <property type="term" value="C:cytoplasm"/>
    <property type="evidence" value="ECO:0007669"/>
    <property type="project" value="UniProtKB-SubCell"/>
</dbReference>
<accession>A0A9D1DL89</accession>
<reference evidence="10" key="2">
    <citation type="journal article" date="2021" name="PeerJ">
        <title>Extensive microbial diversity within the chicken gut microbiome revealed by metagenomics and culture.</title>
        <authorList>
            <person name="Gilroy R."/>
            <person name="Ravi A."/>
            <person name="Getino M."/>
            <person name="Pursley I."/>
            <person name="Horton D.L."/>
            <person name="Alikhan N.F."/>
            <person name="Baker D."/>
            <person name="Gharbi K."/>
            <person name="Hall N."/>
            <person name="Watson M."/>
            <person name="Adriaenssens E.M."/>
            <person name="Foster-Nyarko E."/>
            <person name="Jarju S."/>
            <person name="Secka A."/>
            <person name="Antonio M."/>
            <person name="Oren A."/>
            <person name="Chaudhuri R.R."/>
            <person name="La Ragione R."/>
            <person name="Hildebrand F."/>
            <person name="Pallen M.J."/>
        </authorList>
    </citation>
    <scope>NUCLEOTIDE SEQUENCE</scope>
    <source>
        <strain evidence="10">ChiGjej3B3-7149</strain>
    </source>
</reference>
<dbReference type="NCBIfam" id="TIGR02433">
    <property type="entry name" value="lysidine_TilS_C"/>
    <property type="match status" value="1"/>
</dbReference>
<dbReference type="NCBIfam" id="TIGR02432">
    <property type="entry name" value="lysidine_TilS_N"/>
    <property type="match status" value="1"/>
</dbReference>
<dbReference type="GO" id="GO:0032267">
    <property type="term" value="F:tRNA(Ile)-lysidine synthase activity"/>
    <property type="evidence" value="ECO:0007669"/>
    <property type="project" value="UniProtKB-EC"/>
</dbReference>
<organism evidence="10 11">
    <name type="scientific">Candidatus Scatomorpha intestinigallinarum</name>
    <dbReference type="NCBI Taxonomy" id="2840923"/>
    <lineage>
        <taxon>Bacteria</taxon>
        <taxon>Bacillati</taxon>
        <taxon>Bacillota</taxon>
        <taxon>Clostridia</taxon>
        <taxon>Eubacteriales</taxon>
        <taxon>Candidatus Scatomorpha</taxon>
    </lineage>
</organism>
<dbReference type="GO" id="GO:0006400">
    <property type="term" value="P:tRNA modification"/>
    <property type="evidence" value="ECO:0007669"/>
    <property type="project" value="UniProtKB-UniRule"/>
</dbReference>
<keyword evidence="3 8" id="KW-0436">Ligase</keyword>
<feature type="binding site" evidence="8">
    <location>
        <begin position="21"/>
        <end position="26"/>
    </location>
    <ligand>
        <name>ATP</name>
        <dbReference type="ChEBI" id="CHEBI:30616"/>
    </ligand>
</feature>
<evidence type="ECO:0000256" key="5">
    <source>
        <dbReference type="ARBA" id="ARBA00022741"/>
    </source>
</evidence>
<dbReference type="HAMAP" id="MF_01161">
    <property type="entry name" value="tRNA_Ile_lys_synt"/>
    <property type="match status" value="1"/>
</dbReference>
<dbReference type="InterPro" id="IPR014729">
    <property type="entry name" value="Rossmann-like_a/b/a_fold"/>
</dbReference>
<evidence type="ECO:0000256" key="3">
    <source>
        <dbReference type="ARBA" id="ARBA00022598"/>
    </source>
</evidence>
<dbReference type="EMBL" id="DVHH01000130">
    <property type="protein sequence ID" value="HIR54974.1"/>
    <property type="molecule type" value="Genomic_DNA"/>
</dbReference>
<keyword evidence="2 8" id="KW-0963">Cytoplasm</keyword>
<comment type="caution">
    <text evidence="10">The sequence shown here is derived from an EMBL/GenBank/DDBJ whole genome shotgun (WGS) entry which is preliminary data.</text>
</comment>
<dbReference type="SUPFAM" id="SSF52402">
    <property type="entry name" value="Adenine nucleotide alpha hydrolases-like"/>
    <property type="match status" value="1"/>
</dbReference>
<comment type="domain">
    <text evidence="8">The N-terminal region contains the highly conserved SGGXDS motif, predicted to be a P-loop motif involved in ATP binding.</text>
</comment>
<evidence type="ECO:0000256" key="6">
    <source>
        <dbReference type="ARBA" id="ARBA00022840"/>
    </source>
</evidence>
<evidence type="ECO:0000256" key="1">
    <source>
        <dbReference type="ARBA" id="ARBA00004496"/>
    </source>
</evidence>
<evidence type="ECO:0000259" key="9">
    <source>
        <dbReference type="SMART" id="SM00977"/>
    </source>
</evidence>
<name>A0A9D1DL89_9FIRM</name>
<dbReference type="CDD" id="cd01992">
    <property type="entry name" value="TilS_N"/>
    <property type="match status" value="1"/>
</dbReference>
<keyword evidence="6 8" id="KW-0067">ATP-binding</keyword>
<evidence type="ECO:0000256" key="7">
    <source>
        <dbReference type="ARBA" id="ARBA00048539"/>
    </source>
</evidence>
<protein>
    <recommendedName>
        <fullName evidence="8">tRNA(Ile)-lysidine synthase</fullName>
        <ecNumber evidence="8">6.3.4.19</ecNumber>
    </recommendedName>
    <alternativeName>
        <fullName evidence="8">tRNA(Ile)-2-lysyl-cytidine synthase</fullName>
    </alternativeName>
    <alternativeName>
        <fullName evidence="8">tRNA(Ile)-lysidine synthetase</fullName>
    </alternativeName>
</protein>
<comment type="subcellular location">
    <subcellularLocation>
        <location evidence="1 8">Cytoplasm</location>
    </subcellularLocation>
</comment>
<evidence type="ECO:0000256" key="8">
    <source>
        <dbReference type="HAMAP-Rule" id="MF_01161"/>
    </source>
</evidence>
<dbReference type="SUPFAM" id="SSF56037">
    <property type="entry name" value="PheT/TilS domain"/>
    <property type="match status" value="1"/>
</dbReference>
<dbReference type="PANTHER" id="PTHR43033">
    <property type="entry name" value="TRNA(ILE)-LYSIDINE SYNTHASE-RELATED"/>
    <property type="match status" value="1"/>
</dbReference>
<dbReference type="InterPro" id="IPR011063">
    <property type="entry name" value="TilS/TtcA_N"/>
</dbReference>
<dbReference type="GO" id="GO:0005524">
    <property type="term" value="F:ATP binding"/>
    <property type="evidence" value="ECO:0007669"/>
    <property type="project" value="UniProtKB-UniRule"/>
</dbReference>
<dbReference type="Gene3D" id="3.40.50.620">
    <property type="entry name" value="HUPs"/>
    <property type="match status" value="1"/>
</dbReference>
<reference evidence="10" key="1">
    <citation type="submission" date="2020-10" db="EMBL/GenBank/DDBJ databases">
        <authorList>
            <person name="Gilroy R."/>
        </authorList>
    </citation>
    <scope>NUCLEOTIDE SEQUENCE</scope>
    <source>
        <strain evidence="10">ChiGjej3B3-7149</strain>
    </source>
</reference>
<dbReference type="SMART" id="SM00977">
    <property type="entry name" value="TilS_C"/>
    <property type="match status" value="1"/>
</dbReference>
<feature type="domain" description="Lysidine-tRNA(Ile) synthetase C-terminal" evidence="9">
    <location>
        <begin position="359"/>
        <end position="432"/>
    </location>
</feature>
<evidence type="ECO:0000256" key="4">
    <source>
        <dbReference type="ARBA" id="ARBA00022694"/>
    </source>
</evidence>
<evidence type="ECO:0000256" key="2">
    <source>
        <dbReference type="ARBA" id="ARBA00022490"/>
    </source>
</evidence>
<dbReference type="InterPro" id="IPR012796">
    <property type="entry name" value="Lysidine-tRNA-synth_C"/>
</dbReference>
<comment type="similarity">
    <text evidence="8">Belongs to the tRNA(Ile)-lysidine synthase family.</text>
</comment>
<dbReference type="Proteomes" id="UP000824238">
    <property type="component" value="Unassembled WGS sequence"/>
</dbReference>
<comment type="catalytic activity">
    <reaction evidence="7 8">
        <text>cytidine(34) in tRNA(Ile2) + L-lysine + ATP = lysidine(34) in tRNA(Ile2) + AMP + diphosphate + H(+)</text>
        <dbReference type="Rhea" id="RHEA:43744"/>
        <dbReference type="Rhea" id="RHEA-COMP:10625"/>
        <dbReference type="Rhea" id="RHEA-COMP:10670"/>
        <dbReference type="ChEBI" id="CHEBI:15378"/>
        <dbReference type="ChEBI" id="CHEBI:30616"/>
        <dbReference type="ChEBI" id="CHEBI:32551"/>
        <dbReference type="ChEBI" id="CHEBI:33019"/>
        <dbReference type="ChEBI" id="CHEBI:82748"/>
        <dbReference type="ChEBI" id="CHEBI:83665"/>
        <dbReference type="ChEBI" id="CHEBI:456215"/>
        <dbReference type="EC" id="6.3.4.19"/>
    </reaction>
</comment>
<keyword evidence="4 8" id="KW-0819">tRNA processing</keyword>
<dbReference type="Pfam" id="PF01171">
    <property type="entry name" value="ATP_bind_3"/>
    <property type="match status" value="1"/>
</dbReference>
<dbReference type="EC" id="6.3.4.19" evidence="8"/>
<sequence>MTEGLDLKLLPRGGLVLCAVSGGADSVCLLRLLLEAAPGLNMRVECAHFNHCLRGAESDRDEAFVRSLCARLGVPAHFGRGDVAAFARENGLGTEEAARRLRYDFLERTADERGAAAIATAHTADDNAETMLLNLARGAGLRGLCGIPERRGRIIRPILGLTREEVEALLAERGEEHVEDSTNAADDYARNRIRHRAVPALESVNPEFIRAARRAAALLRRDEEFLDGLARDFVEKHPEGLPCRELCELPLPVSSRALRLASGASLSEAHVAAALSLARGEGQGSLDLPGVRLRRELGRLRFGAESPAELPERALLPGGELPLPEAGLTLRCSYTVYSDEIHSSLNTFFFQCENICGTIACTPKRDGDRIRLRGRGCTKKLSDLFAERKLSAAERALVPVIRDEAGPIAVCGFGTAERVWPAPGEKALRVDVIKNK</sequence>
<dbReference type="Pfam" id="PF11734">
    <property type="entry name" value="TilS_C"/>
    <property type="match status" value="1"/>
</dbReference>
<dbReference type="InterPro" id="IPR012094">
    <property type="entry name" value="tRNA_Ile_lys_synt"/>
</dbReference>